<dbReference type="InterPro" id="IPR055414">
    <property type="entry name" value="LRR_R13L4/SHOC2-like"/>
</dbReference>
<evidence type="ECO:0000313" key="7">
    <source>
        <dbReference type="Proteomes" id="UP000734854"/>
    </source>
</evidence>
<dbReference type="InterPro" id="IPR056789">
    <property type="entry name" value="LRR_R13L1-DRL21"/>
</dbReference>
<dbReference type="Pfam" id="PF23598">
    <property type="entry name" value="LRR_14"/>
    <property type="match status" value="1"/>
</dbReference>
<evidence type="ECO:0000259" key="5">
    <source>
        <dbReference type="Pfam" id="PF25019"/>
    </source>
</evidence>
<keyword evidence="7" id="KW-1185">Reference proteome</keyword>
<proteinExistence type="predicted"/>
<feature type="domain" description="Disease resistance R13L4/SHOC-2-like LRR" evidence="4">
    <location>
        <begin position="563"/>
        <end position="644"/>
    </location>
</feature>
<dbReference type="EMBL" id="JACMSC010000020">
    <property type="protein sequence ID" value="KAG6472162.1"/>
    <property type="molecule type" value="Genomic_DNA"/>
</dbReference>
<evidence type="ECO:0000259" key="4">
    <source>
        <dbReference type="Pfam" id="PF23598"/>
    </source>
</evidence>
<sequence>MAYLDVRCILFDMLPSPAIVEQGRALGVARQLESIRLHLWAINAVTMDAELRGQEDWMATVGTTMVDLEVLLTRIADRHETASDRWASGPFLGLCASFRLACKLTKMVRRLRVLVAEASALNLHEDTMRLMDPLREDYSDILKEEVLGRDGDRDEIVKSIQQQQPKEEDKFGDAPPCVIVIYGPSGMGKTTLARMVYHHDWVRRCFRHRIWVNVSDLFSFDMVGVSTEIARSLAGGGPCMKLRSHLQSISEFVLGALAGDRYLLVLDGIDVKGEAADFETSQSKLIQKWDQMTHQIFSVGAPGSTIIVTVADKYQAEIFKSATTHNLTALSENDWLDLFKKHAIKNRPDKDEETAAAAFTEDALLPFLKGCYEDFSGSPLEAKLLGSAFRHTEVKRWRREIVDLGLLKRSMRENQRYSTASFHHLPTRFARLQLYCSLFPELKRATPLEDFIHMMLVEGLVPDSGDRDEAIRYLKDNVVAGFHQQLTRSQHYFTWEVGREHSSRIPKQCRHLCLLLDSNAPISATALQGATKLRTLILRTTKNMQQKHQKYQFADLPEAIFLQLFDYLRILHLADSKIQTLPRAIEKLSDLRYLNLSNSEIVELPGSLCSLRNLQVLKLNHCKMLLGLPGEIHKLEKLRILKLAHCEKLQKLPDSVTSLVNLQELNVKGCCFLVELPEDFSGMQNLTELNMQECASLIHVPRGIEQLSELRRLLGYSLVHPIGTWINFTSLKQLGLEKLEHDMAMQNIVRTKLLEQITNLENLALHWQWSERNDAANNDIQLDSLILLDHLEPRECLKKLEIFSYFGVAYPKWMESINNLVEIRLVNLKACKSLPPLGHLPRLQIAVISGMEMVVMVADSFYAGGKFLRLRELTFSEMPNLRTWNTPGSENCGTEENEEYFPLLKELTLFQCPKLKELNVFLGAWRLKMSLSNGLLLTSQIQKSWDNLKHLEELEIVGCQEVLERLPAAMANLKYLRKLTIIWCNNLVALPNWLLGLRHLSRLQVCDCPNLSWMPQGLKQQQPGIAISVHGCPNLQRC</sequence>
<keyword evidence="1" id="KW-0433">Leucine-rich repeat</keyword>
<dbReference type="PANTHER" id="PTHR36766:SF70">
    <property type="entry name" value="DISEASE RESISTANCE PROTEIN RGA4"/>
    <property type="match status" value="1"/>
</dbReference>
<evidence type="ECO:0000256" key="2">
    <source>
        <dbReference type="ARBA" id="ARBA00022737"/>
    </source>
</evidence>
<reference evidence="6 7" key="1">
    <citation type="submission" date="2020-08" db="EMBL/GenBank/DDBJ databases">
        <title>Plant Genome Project.</title>
        <authorList>
            <person name="Zhang R.-G."/>
        </authorList>
    </citation>
    <scope>NUCLEOTIDE SEQUENCE [LARGE SCALE GENOMIC DNA]</scope>
    <source>
        <tissue evidence="6">Rhizome</tissue>
    </source>
</reference>
<dbReference type="OrthoDB" id="678339at2759"/>
<evidence type="ECO:0008006" key="8">
    <source>
        <dbReference type="Google" id="ProtNLM"/>
    </source>
</evidence>
<dbReference type="AlphaFoldDB" id="A0A8J5ECW6"/>
<dbReference type="PANTHER" id="PTHR36766">
    <property type="entry name" value="PLANT BROAD-SPECTRUM MILDEW RESISTANCE PROTEIN RPW8"/>
    <property type="match status" value="1"/>
</dbReference>
<protein>
    <recommendedName>
        <fullName evidence="8">AAA+ ATPase domain-containing protein</fullName>
    </recommendedName>
</protein>
<dbReference type="Pfam" id="PF00560">
    <property type="entry name" value="LRR_1"/>
    <property type="match status" value="1"/>
</dbReference>
<feature type="domain" description="R13L1/DRL21-like LRR repeat region" evidence="5">
    <location>
        <begin position="733"/>
        <end position="851"/>
    </location>
</feature>
<keyword evidence="2" id="KW-0677">Repeat</keyword>
<dbReference type="Proteomes" id="UP000734854">
    <property type="component" value="Unassembled WGS sequence"/>
</dbReference>
<dbReference type="GO" id="GO:0043531">
    <property type="term" value="F:ADP binding"/>
    <property type="evidence" value="ECO:0007669"/>
    <property type="project" value="InterPro"/>
</dbReference>
<evidence type="ECO:0000256" key="1">
    <source>
        <dbReference type="ARBA" id="ARBA00022614"/>
    </source>
</evidence>
<dbReference type="InterPro" id="IPR001611">
    <property type="entry name" value="Leu-rich_rpt"/>
</dbReference>
<name>A0A8J5ECW6_ZINOF</name>
<dbReference type="Pfam" id="PF00931">
    <property type="entry name" value="NB-ARC"/>
    <property type="match status" value="1"/>
</dbReference>
<feature type="domain" description="NB-ARC" evidence="3">
    <location>
        <begin position="172"/>
        <end position="347"/>
    </location>
</feature>
<comment type="caution">
    <text evidence="6">The sequence shown here is derived from an EMBL/GenBank/DDBJ whole genome shotgun (WGS) entry which is preliminary data.</text>
</comment>
<dbReference type="Pfam" id="PF25019">
    <property type="entry name" value="LRR_R13L1-DRL21"/>
    <property type="match status" value="1"/>
</dbReference>
<gene>
    <name evidence="6" type="ORF">ZIOFF_069619</name>
</gene>
<evidence type="ECO:0000313" key="6">
    <source>
        <dbReference type="EMBL" id="KAG6472162.1"/>
    </source>
</evidence>
<accession>A0A8J5ECW6</accession>
<dbReference type="InterPro" id="IPR002182">
    <property type="entry name" value="NB-ARC"/>
</dbReference>
<evidence type="ECO:0000259" key="3">
    <source>
        <dbReference type="Pfam" id="PF00931"/>
    </source>
</evidence>
<organism evidence="6 7">
    <name type="scientific">Zingiber officinale</name>
    <name type="common">Ginger</name>
    <name type="synonym">Amomum zingiber</name>
    <dbReference type="NCBI Taxonomy" id="94328"/>
    <lineage>
        <taxon>Eukaryota</taxon>
        <taxon>Viridiplantae</taxon>
        <taxon>Streptophyta</taxon>
        <taxon>Embryophyta</taxon>
        <taxon>Tracheophyta</taxon>
        <taxon>Spermatophyta</taxon>
        <taxon>Magnoliopsida</taxon>
        <taxon>Liliopsida</taxon>
        <taxon>Zingiberales</taxon>
        <taxon>Zingiberaceae</taxon>
        <taxon>Zingiber</taxon>
    </lineage>
</organism>